<dbReference type="SMART" id="SM00530">
    <property type="entry name" value="HTH_XRE"/>
    <property type="match status" value="1"/>
</dbReference>
<dbReference type="CDD" id="cd00093">
    <property type="entry name" value="HTH_XRE"/>
    <property type="match status" value="1"/>
</dbReference>
<evidence type="ECO:0000259" key="1">
    <source>
        <dbReference type="PROSITE" id="PS50943"/>
    </source>
</evidence>
<name>A0A2K2H9U0_9BACT</name>
<evidence type="ECO:0000313" key="3">
    <source>
        <dbReference type="Proteomes" id="UP000236340"/>
    </source>
</evidence>
<dbReference type="Gene3D" id="1.10.260.40">
    <property type="entry name" value="lambda repressor-like DNA-binding domains"/>
    <property type="match status" value="1"/>
</dbReference>
<dbReference type="Proteomes" id="UP000236340">
    <property type="component" value="Unassembled WGS sequence"/>
</dbReference>
<proteinExistence type="predicted"/>
<sequence length="83" mass="9235">MRTKAVNSKSLGIILKSVRKSKGLNQTETGKLVGVDQTTISKIERGESNARIDTLFRILAALDMELIVRPREKTSDMSEGDTW</sequence>
<reference evidence="2 3" key="1">
    <citation type="journal article" date="2018" name="Genome Announc.">
        <title>Genome Sequence of Geothermobacter sp. HR-1 Iron Reducer from the Loihi Seamount.</title>
        <authorList>
            <person name="Smith H."/>
            <person name="Abuyen K."/>
            <person name="Tremblay J."/>
            <person name="Savalia P."/>
            <person name="Perez-Rodriguez I."/>
            <person name="Emerson D."/>
            <person name="Tully B."/>
            <person name="Amend J."/>
        </authorList>
    </citation>
    <scope>NUCLEOTIDE SEQUENCE [LARGE SCALE GENOMIC DNA]</scope>
    <source>
        <strain evidence="2 3">HR-1</strain>
    </source>
</reference>
<dbReference type="SUPFAM" id="SSF47413">
    <property type="entry name" value="lambda repressor-like DNA-binding domains"/>
    <property type="match status" value="1"/>
</dbReference>
<dbReference type="PROSITE" id="PS50943">
    <property type="entry name" value="HTH_CROC1"/>
    <property type="match status" value="1"/>
</dbReference>
<dbReference type="Pfam" id="PF01381">
    <property type="entry name" value="HTH_3"/>
    <property type="match status" value="1"/>
</dbReference>
<dbReference type="OrthoDB" id="9154356at2"/>
<protein>
    <submittedName>
        <fullName evidence="2">Transcriptional regulator</fullName>
    </submittedName>
</protein>
<feature type="domain" description="HTH cro/C1-type" evidence="1">
    <location>
        <begin position="15"/>
        <end position="69"/>
    </location>
</feature>
<dbReference type="EMBL" id="PPFX01000018">
    <property type="protein sequence ID" value="PNU20084.1"/>
    <property type="molecule type" value="Genomic_DNA"/>
</dbReference>
<dbReference type="RefSeq" id="WP_103115459.1">
    <property type="nucleotide sequence ID" value="NZ_PPFX01000018.1"/>
</dbReference>
<accession>A0A2K2H9U0</accession>
<gene>
    <name evidence="2" type="ORF">C2E25_09205</name>
</gene>
<comment type="caution">
    <text evidence="2">The sequence shown here is derived from an EMBL/GenBank/DDBJ whole genome shotgun (WGS) entry which is preliminary data.</text>
</comment>
<dbReference type="GO" id="GO:0003677">
    <property type="term" value="F:DNA binding"/>
    <property type="evidence" value="ECO:0007669"/>
    <property type="project" value="InterPro"/>
</dbReference>
<organism evidence="2 3">
    <name type="scientific">Geothermobacter hydrogeniphilus</name>
    <dbReference type="NCBI Taxonomy" id="1969733"/>
    <lineage>
        <taxon>Bacteria</taxon>
        <taxon>Pseudomonadati</taxon>
        <taxon>Thermodesulfobacteriota</taxon>
        <taxon>Desulfuromonadia</taxon>
        <taxon>Desulfuromonadales</taxon>
        <taxon>Geothermobacteraceae</taxon>
        <taxon>Geothermobacter</taxon>
    </lineage>
</organism>
<dbReference type="InterPro" id="IPR001387">
    <property type="entry name" value="Cro/C1-type_HTH"/>
</dbReference>
<dbReference type="InterPro" id="IPR010982">
    <property type="entry name" value="Lambda_DNA-bd_dom_sf"/>
</dbReference>
<dbReference type="AlphaFoldDB" id="A0A2K2H9U0"/>
<evidence type="ECO:0000313" key="2">
    <source>
        <dbReference type="EMBL" id="PNU20084.1"/>
    </source>
</evidence>